<dbReference type="Proteomes" id="UP000789572">
    <property type="component" value="Unassembled WGS sequence"/>
</dbReference>
<dbReference type="AlphaFoldDB" id="A0A9N8VEY4"/>
<dbReference type="OrthoDB" id="185373at2759"/>
<gene>
    <name evidence="6" type="ORF">POCULU_LOCUS137</name>
</gene>
<feature type="repeat" description="PPR" evidence="5">
    <location>
        <begin position="458"/>
        <end position="492"/>
    </location>
</feature>
<evidence type="ECO:0000256" key="4">
    <source>
        <dbReference type="ARBA" id="ARBA00044511"/>
    </source>
</evidence>
<evidence type="ECO:0000256" key="1">
    <source>
        <dbReference type="ARBA" id="ARBA00006192"/>
    </source>
</evidence>
<evidence type="ECO:0000256" key="3">
    <source>
        <dbReference type="ARBA" id="ARBA00044493"/>
    </source>
</evidence>
<dbReference type="InterPro" id="IPR011990">
    <property type="entry name" value="TPR-like_helical_dom_sf"/>
</dbReference>
<organism evidence="6 7">
    <name type="scientific">Paraglomus occultum</name>
    <dbReference type="NCBI Taxonomy" id="144539"/>
    <lineage>
        <taxon>Eukaryota</taxon>
        <taxon>Fungi</taxon>
        <taxon>Fungi incertae sedis</taxon>
        <taxon>Mucoromycota</taxon>
        <taxon>Glomeromycotina</taxon>
        <taxon>Glomeromycetes</taxon>
        <taxon>Paraglomerales</taxon>
        <taxon>Paraglomeraceae</taxon>
        <taxon>Paraglomus</taxon>
    </lineage>
</organism>
<dbReference type="PANTHER" id="PTHR47447">
    <property type="entry name" value="OS03G0856100 PROTEIN"/>
    <property type="match status" value="1"/>
</dbReference>
<evidence type="ECO:0000256" key="5">
    <source>
        <dbReference type="PROSITE-ProRule" id="PRU00708"/>
    </source>
</evidence>
<keyword evidence="7" id="KW-1185">Reference proteome</keyword>
<feature type="repeat" description="PPR" evidence="5">
    <location>
        <begin position="423"/>
        <end position="457"/>
    </location>
</feature>
<comment type="caution">
    <text evidence="6">The sequence shown here is derived from an EMBL/GenBank/DDBJ whole genome shotgun (WGS) entry which is preliminary data.</text>
</comment>
<sequence length="651" mass="76085">MIFELRAQCRKYFIVSQRHNVGGFYLRGIQYHNGYLSWPSVGRLYSMDEESSTENAVLTVKIADETYTVEDVIVHFQEAIRKKQYNRAWYIYRLLTSEGLSTKINIPWHKRLLKLVIYRFRFDQTLSIIRNLDEHGCKTEYFRFQLSLNNYLSRDNIEKATAVLQNMIENKQTPSMDDLSRFVHAYIKDGNIKGASGFIDWICEKINLQEGSRLYNKMLLQYVKSNDFENTMHLLNLMKRRKVKPTTITYNLVLYLCAKRKMNSTVEQLLDRMKYDNIDANTSTYNSIIRAHCDTNDLAACILCLNLMHRNQIQFDENTYNTVILSFREHKKFLQIIQYLMTLSSDSAAKLSLKQYTSIISSLPLAKETSAIVNRIIRYIREAKQKPDLVFYTALIDYYAKRALLDQTLKIYQAMLSDDIKPNVVTYTVLIDAYAKSGHLETGLKVFRSMHRVGIFPNEFTYCTIMDAFCNKSQINTALEFFDEMQRRGIKPDAAVINCLMDGYNRLGMIDNVLFLYTEMKRLWNVSPDNVSISIAIEACAYARYYGKGKSLYNKLYSTDYPFTERNFRSYALLLGKAGDFAGLVKLVRTMKERDVKPERITILLILSCVEEASDTGYIMEIWNLLKGWVEPSVLPYENNVFRFKKKFTRR</sequence>
<dbReference type="Gene3D" id="1.25.40.10">
    <property type="entry name" value="Tetratricopeptide repeat domain"/>
    <property type="match status" value="4"/>
</dbReference>
<comment type="subunit">
    <text evidence="4">Binds to mitochondrial small subunit 15S rRNA.</text>
</comment>
<dbReference type="NCBIfam" id="TIGR00756">
    <property type="entry name" value="PPR"/>
    <property type="match status" value="6"/>
</dbReference>
<feature type="repeat" description="PPR" evidence="5">
    <location>
        <begin position="211"/>
        <end position="245"/>
    </location>
</feature>
<evidence type="ECO:0000256" key="2">
    <source>
        <dbReference type="ARBA" id="ARBA00022737"/>
    </source>
</evidence>
<proteinExistence type="inferred from homology"/>
<accession>A0A9N8VEY4</accession>
<keyword evidence="2" id="KW-0677">Repeat</keyword>
<dbReference type="Pfam" id="PF13041">
    <property type="entry name" value="PPR_2"/>
    <property type="match status" value="4"/>
</dbReference>
<dbReference type="PANTHER" id="PTHR47447:SF17">
    <property type="entry name" value="OS12G0638900 PROTEIN"/>
    <property type="match status" value="1"/>
</dbReference>
<protein>
    <submittedName>
        <fullName evidence="6">5627_t:CDS:1</fullName>
    </submittedName>
</protein>
<name>A0A9N8VEY4_9GLOM</name>
<dbReference type="Pfam" id="PF13812">
    <property type="entry name" value="PPR_3"/>
    <property type="match status" value="1"/>
</dbReference>
<evidence type="ECO:0000313" key="7">
    <source>
        <dbReference type="Proteomes" id="UP000789572"/>
    </source>
</evidence>
<feature type="repeat" description="PPR" evidence="5">
    <location>
        <begin position="388"/>
        <end position="422"/>
    </location>
</feature>
<dbReference type="PROSITE" id="PS51375">
    <property type="entry name" value="PPR"/>
    <property type="match status" value="4"/>
</dbReference>
<dbReference type="EMBL" id="CAJVPJ010000007">
    <property type="protein sequence ID" value="CAG8453080.1"/>
    <property type="molecule type" value="Genomic_DNA"/>
</dbReference>
<comment type="similarity">
    <text evidence="1">Belongs to the CCM1 family.</text>
</comment>
<dbReference type="InterPro" id="IPR002885">
    <property type="entry name" value="PPR_rpt"/>
</dbReference>
<reference evidence="6" key="1">
    <citation type="submission" date="2021-06" db="EMBL/GenBank/DDBJ databases">
        <authorList>
            <person name="Kallberg Y."/>
            <person name="Tangrot J."/>
            <person name="Rosling A."/>
        </authorList>
    </citation>
    <scope>NUCLEOTIDE SEQUENCE</scope>
    <source>
        <strain evidence="6">IA702</strain>
    </source>
</reference>
<evidence type="ECO:0000313" key="6">
    <source>
        <dbReference type="EMBL" id="CAG8453080.1"/>
    </source>
</evidence>
<comment type="function">
    <text evidence="3">Regulates mitochondrial small subunit maturation by controlling 15S rRNA 5'-end processing. Localizes to the 5' precursor of the 15S rRNA in a position that is subsequently occupied by mS47 in the mature yeast mtSSU. Uses structure and sequence-specific RNA recognition, binding to a single-stranded region of the precursor and specifically recognizing bases -6 to -1. The exchange of Ccm1 for mS47 is coupled to the irreversible removal of precursor rRNA that is accompanied by conformational changes of the mitoribosomal proteins uS5m and mS26. These conformational changes signal completion of 5'-end rRNA processing through protection of the mature 5'-end of the 15S rRNA and stabilization of mS47. The removal of the 5' precursor together with the dissociation of Ccm1 may be catalyzed by the 5'-3' exoribonuclease Pet127. Involved in the specific removal of group I introns in mitochondrial encoded transcripts.</text>
</comment>